<dbReference type="SUPFAM" id="SSF56925">
    <property type="entry name" value="OMPA-like"/>
    <property type="match status" value="1"/>
</dbReference>
<feature type="domain" description="Factor H binding protein-like C-terminal" evidence="3">
    <location>
        <begin position="200"/>
        <end position="289"/>
    </location>
</feature>
<organism evidence="4 5">
    <name type="scientific">Neisseria shayeganii</name>
    <dbReference type="NCBI Taxonomy" id="607712"/>
    <lineage>
        <taxon>Bacteria</taxon>
        <taxon>Pseudomonadati</taxon>
        <taxon>Pseudomonadota</taxon>
        <taxon>Betaproteobacteria</taxon>
        <taxon>Neisseriales</taxon>
        <taxon>Neisseriaceae</taxon>
        <taxon>Neisseria</taxon>
    </lineage>
</organism>
<evidence type="ECO:0000313" key="4">
    <source>
        <dbReference type="EMBL" id="QMT40871.1"/>
    </source>
</evidence>
<dbReference type="Pfam" id="PF08794">
    <property type="entry name" value="FHBP_C"/>
    <property type="match status" value="1"/>
</dbReference>
<dbReference type="EMBL" id="CP059567">
    <property type="protein sequence ID" value="QMT40871.1"/>
    <property type="molecule type" value="Genomic_DNA"/>
</dbReference>
<feature type="signal peptide" evidence="2">
    <location>
        <begin position="1"/>
        <end position="23"/>
    </location>
</feature>
<protein>
    <recommendedName>
        <fullName evidence="3">Factor H binding protein-like C-terminal domain-containing protein</fullName>
    </recommendedName>
</protein>
<comment type="subcellular location">
    <subcellularLocation>
        <location evidence="1">Cell outer membrane</location>
    </subcellularLocation>
</comment>
<gene>
    <name evidence="4" type="ORF">H3L94_02095</name>
</gene>
<dbReference type="PROSITE" id="PS51257">
    <property type="entry name" value="PROKAR_LIPOPROTEIN"/>
    <property type="match status" value="1"/>
</dbReference>
<feature type="chain" id="PRO_5027639384" description="Factor H binding protein-like C-terminal domain-containing protein" evidence="2">
    <location>
        <begin position="24"/>
        <end position="305"/>
    </location>
</feature>
<evidence type="ECO:0000259" key="3">
    <source>
        <dbReference type="Pfam" id="PF08794"/>
    </source>
</evidence>
<dbReference type="InterPro" id="IPR014902">
    <property type="entry name" value="FHBP-like_C"/>
</dbReference>
<accession>A0A7D7S8N7</accession>
<sequence length="305" mass="32724">MQKKTVVLAALAVLGLSACGSSGSGGGVSVDGSLSGNSGSNGGNQTGGYRTSLSFVPQAQRAAVIREKVGDPLTQQDVDEWYKDWMQNTGRSLAEAKRTVISFTVNGQKLPDYRPKVGTVIPLQDRLLNGRQDEPVALYDVITKETVDGQTVWSETSRIINMPYSITEIYHITNKGGRPVNEIHAGSDGRPTTPEEWRSLGNNGVLKYEGMAADLNSQGRFHYSLNLGNKTGSGRISGLTYGEVVLESAKFNATDFRVLGYGSARKVGGGSGQYTAELSGPKAEEVGGYIFMHDNHNIIFGGRQQ</sequence>
<dbReference type="Proteomes" id="UP000514752">
    <property type="component" value="Chromosome"/>
</dbReference>
<dbReference type="GO" id="GO:0009279">
    <property type="term" value="C:cell outer membrane"/>
    <property type="evidence" value="ECO:0007669"/>
    <property type="project" value="UniProtKB-SubCell"/>
</dbReference>
<dbReference type="AlphaFoldDB" id="A0A7D7S8N7"/>
<keyword evidence="2" id="KW-0732">Signal</keyword>
<name>A0A7D7S8N7_9NEIS</name>
<evidence type="ECO:0000256" key="2">
    <source>
        <dbReference type="SAM" id="SignalP"/>
    </source>
</evidence>
<dbReference type="KEGG" id="nsg:H3L94_02095"/>
<evidence type="ECO:0000313" key="5">
    <source>
        <dbReference type="Proteomes" id="UP000514752"/>
    </source>
</evidence>
<evidence type="ECO:0000256" key="1">
    <source>
        <dbReference type="ARBA" id="ARBA00004442"/>
    </source>
</evidence>
<dbReference type="InterPro" id="IPR011250">
    <property type="entry name" value="OMP/PagP_B-barrel"/>
</dbReference>
<reference evidence="4 5" key="1">
    <citation type="submission" date="2020-07" db="EMBL/GenBank/DDBJ databases">
        <title>Genomic diversity of species in the Neisseriaceae family.</title>
        <authorList>
            <person name="Vincent A.T."/>
            <person name="Bernet E."/>
            <person name="Veyrier F.J."/>
        </authorList>
    </citation>
    <scope>NUCLEOTIDE SEQUENCE [LARGE SCALE GENOMIC DNA]</scope>
    <source>
        <strain evidence="4 5">DSM 22244</strain>
    </source>
</reference>
<proteinExistence type="predicted"/>
<dbReference type="RefSeq" id="WP_182122467.1">
    <property type="nucleotide sequence ID" value="NZ_CP059567.1"/>
</dbReference>
<dbReference type="Gene3D" id="2.40.160.90">
    <property type="match status" value="1"/>
</dbReference>